<accession>A0A087TUE7</accession>
<comment type="cofactor">
    <cofactor evidence="1">
        <name>Mn(2+)</name>
        <dbReference type="ChEBI" id="CHEBI:29035"/>
    </cofactor>
</comment>
<keyword evidence="6" id="KW-1015">Disulfide bond</keyword>
<dbReference type="Proteomes" id="UP000054359">
    <property type="component" value="Unassembled WGS sequence"/>
</dbReference>
<dbReference type="GO" id="GO:0046872">
    <property type="term" value="F:metal ion binding"/>
    <property type="evidence" value="ECO:0007669"/>
    <property type="project" value="UniProtKB-KW"/>
</dbReference>
<dbReference type="PANTHER" id="PTHR11675">
    <property type="entry name" value="N-ACETYLGALACTOSAMINYLTRANSFERASE"/>
    <property type="match status" value="1"/>
</dbReference>
<evidence type="ECO:0000313" key="11">
    <source>
        <dbReference type="Proteomes" id="UP000054359"/>
    </source>
</evidence>
<keyword evidence="11" id="KW-1185">Reference proteome</keyword>
<feature type="transmembrane region" description="Helical" evidence="9">
    <location>
        <begin position="12"/>
        <end position="29"/>
    </location>
</feature>
<dbReference type="AlphaFoldDB" id="A0A087TUE7"/>
<proteinExistence type="predicted"/>
<evidence type="ECO:0000256" key="5">
    <source>
        <dbReference type="ARBA" id="ARBA00022723"/>
    </source>
</evidence>
<keyword evidence="9" id="KW-1133">Transmembrane helix</keyword>
<protein>
    <submittedName>
        <fullName evidence="10">N-acetylgalactosaminyltransferase 7</fullName>
    </submittedName>
</protein>
<comment type="pathway">
    <text evidence="2">Protein modification; protein glycosylation.</text>
</comment>
<evidence type="ECO:0000313" key="10">
    <source>
        <dbReference type="EMBL" id="KFM68736.1"/>
    </source>
</evidence>
<dbReference type="GO" id="GO:0006493">
    <property type="term" value="P:protein O-linked glycosylation"/>
    <property type="evidence" value="ECO:0007669"/>
    <property type="project" value="TreeGrafter"/>
</dbReference>
<dbReference type="OrthoDB" id="6072411at2759"/>
<evidence type="ECO:0000256" key="1">
    <source>
        <dbReference type="ARBA" id="ARBA00001936"/>
    </source>
</evidence>
<feature type="compositionally biased region" description="Basic and acidic residues" evidence="8">
    <location>
        <begin position="70"/>
        <end position="79"/>
    </location>
</feature>
<dbReference type="GO" id="GO:0004653">
    <property type="term" value="F:polypeptide N-acetylgalactosaminyltransferase activity"/>
    <property type="evidence" value="ECO:0007669"/>
    <property type="project" value="TreeGrafter"/>
</dbReference>
<sequence>MKIIGFRKSRTIKICLIILFLILLVAFFIPKPKGKESSNGSVLASKERKLMPVRQGAIFKKGILGNFEHPPSDTIREGPGENGKPHYPRPEDQNEVSQAMMEFGINMVASDQIAMDRSIPDKRLSECKYWHYPKDLPS</sequence>
<evidence type="ECO:0000256" key="8">
    <source>
        <dbReference type="SAM" id="MobiDB-lite"/>
    </source>
</evidence>
<evidence type="ECO:0000256" key="7">
    <source>
        <dbReference type="ARBA" id="ARBA00023211"/>
    </source>
</evidence>
<reference evidence="10 11" key="1">
    <citation type="submission" date="2013-11" db="EMBL/GenBank/DDBJ databases">
        <title>Genome sequencing of Stegodyphus mimosarum.</title>
        <authorList>
            <person name="Bechsgaard J."/>
        </authorList>
    </citation>
    <scope>NUCLEOTIDE SEQUENCE [LARGE SCALE GENOMIC DNA]</scope>
</reference>
<keyword evidence="3" id="KW-0328">Glycosyltransferase</keyword>
<dbReference type="InterPro" id="IPR029044">
    <property type="entry name" value="Nucleotide-diphossugar_trans"/>
</dbReference>
<keyword evidence="9" id="KW-0812">Transmembrane</keyword>
<evidence type="ECO:0000256" key="9">
    <source>
        <dbReference type="SAM" id="Phobius"/>
    </source>
</evidence>
<dbReference type="STRING" id="407821.A0A087TUE7"/>
<feature type="non-terminal residue" evidence="10">
    <location>
        <position position="138"/>
    </location>
</feature>
<keyword evidence="4 10" id="KW-0808">Transferase</keyword>
<keyword evidence="7" id="KW-0464">Manganese</keyword>
<evidence type="ECO:0000256" key="4">
    <source>
        <dbReference type="ARBA" id="ARBA00022679"/>
    </source>
</evidence>
<organism evidence="10 11">
    <name type="scientific">Stegodyphus mimosarum</name>
    <name type="common">African social velvet spider</name>
    <dbReference type="NCBI Taxonomy" id="407821"/>
    <lineage>
        <taxon>Eukaryota</taxon>
        <taxon>Metazoa</taxon>
        <taxon>Ecdysozoa</taxon>
        <taxon>Arthropoda</taxon>
        <taxon>Chelicerata</taxon>
        <taxon>Arachnida</taxon>
        <taxon>Araneae</taxon>
        <taxon>Araneomorphae</taxon>
        <taxon>Entelegynae</taxon>
        <taxon>Eresoidea</taxon>
        <taxon>Eresidae</taxon>
        <taxon>Stegodyphus</taxon>
    </lineage>
</organism>
<dbReference type="PANTHER" id="PTHR11675:SF68">
    <property type="entry name" value="N-ACETYLGALACTOSAMINYLTRANSFERASE 7"/>
    <property type="match status" value="1"/>
</dbReference>
<name>A0A087TUE7_STEMI</name>
<evidence type="ECO:0000256" key="2">
    <source>
        <dbReference type="ARBA" id="ARBA00004922"/>
    </source>
</evidence>
<evidence type="ECO:0000256" key="3">
    <source>
        <dbReference type="ARBA" id="ARBA00022676"/>
    </source>
</evidence>
<dbReference type="EMBL" id="KK116783">
    <property type="protein sequence ID" value="KFM68736.1"/>
    <property type="molecule type" value="Genomic_DNA"/>
</dbReference>
<gene>
    <name evidence="10" type="ORF">X975_00130</name>
</gene>
<dbReference type="GO" id="GO:0005794">
    <property type="term" value="C:Golgi apparatus"/>
    <property type="evidence" value="ECO:0007669"/>
    <property type="project" value="TreeGrafter"/>
</dbReference>
<dbReference type="Gene3D" id="3.90.550.10">
    <property type="entry name" value="Spore Coat Polysaccharide Biosynthesis Protein SpsA, Chain A"/>
    <property type="match status" value="1"/>
</dbReference>
<keyword evidence="5" id="KW-0479">Metal-binding</keyword>
<feature type="region of interest" description="Disordered" evidence="8">
    <location>
        <begin position="64"/>
        <end position="95"/>
    </location>
</feature>
<evidence type="ECO:0000256" key="6">
    <source>
        <dbReference type="ARBA" id="ARBA00023157"/>
    </source>
</evidence>
<keyword evidence="9" id="KW-0472">Membrane</keyword>